<organism evidence="1 2">
    <name type="scientific">Dysgonomonas alginatilytica</name>
    <dbReference type="NCBI Taxonomy" id="1605892"/>
    <lineage>
        <taxon>Bacteria</taxon>
        <taxon>Pseudomonadati</taxon>
        <taxon>Bacteroidota</taxon>
        <taxon>Bacteroidia</taxon>
        <taxon>Bacteroidales</taxon>
        <taxon>Dysgonomonadaceae</taxon>
        <taxon>Dysgonomonas</taxon>
    </lineage>
</organism>
<accession>A0A2V3PM49</accession>
<comment type="caution">
    <text evidence="1">The sequence shown here is derived from an EMBL/GenBank/DDBJ whole genome shotgun (WGS) entry which is preliminary data.</text>
</comment>
<dbReference type="EMBL" id="QICL01000027">
    <property type="protein sequence ID" value="PXV61002.1"/>
    <property type="molecule type" value="Genomic_DNA"/>
</dbReference>
<dbReference type="RefSeq" id="WP_110311938.1">
    <property type="nucleotide sequence ID" value="NZ_QICL01000027.1"/>
</dbReference>
<dbReference type="AlphaFoldDB" id="A0A2V3PM49"/>
<proteinExistence type="predicted"/>
<name>A0A2V3PM49_9BACT</name>
<evidence type="ECO:0000313" key="1">
    <source>
        <dbReference type="EMBL" id="PXV61002.1"/>
    </source>
</evidence>
<sequence length="81" mass="9348">MSKQVRKDSDCEECKEREKTVEDVIQKLKESEVTSLGQKRKSIIDLFKDIRSGTMFAEDQNQITVLTIKIEVSWPEDSQGI</sequence>
<keyword evidence="2" id="KW-1185">Reference proteome</keyword>
<gene>
    <name evidence="1" type="ORF">CLV62_1271</name>
</gene>
<dbReference type="Proteomes" id="UP000247973">
    <property type="component" value="Unassembled WGS sequence"/>
</dbReference>
<reference evidence="1 2" key="1">
    <citation type="submission" date="2018-03" db="EMBL/GenBank/DDBJ databases">
        <title>Genomic Encyclopedia of Archaeal and Bacterial Type Strains, Phase II (KMG-II): from individual species to whole genera.</title>
        <authorList>
            <person name="Goeker M."/>
        </authorList>
    </citation>
    <scope>NUCLEOTIDE SEQUENCE [LARGE SCALE GENOMIC DNA]</scope>
    <source>
        <strain evidence="1 2">DSM 100214</strain>
    </source>
</reference>
<evidence type="ECO:0000313" key="2">
    <source>
        <dbReference type="Proteomes" id="UP000247973"/>
    </source>
</evidence>
<protein>
    <submittedName>
        <fullName evidence="1">Uncharacterized protein</fullName>
    </submittedName>
</protein>